<accession>A0ABS1NJ10</accession>
<dbReference type="Proteomes" id="UP000634229">
    <property type="component" value="Unassembled WGS sequence"/>
</dbReference>
<reference evidence="13 14" key="1">
    <citation type="submission" date="2021-01" db="EMBL/GenBank/DDBJ databases">
        <title>WGS of actinomycetes isolated from Thailand.</title>
        <authorList>
            <person name="Thawai C."/>
        </authorList>
    </citation>
    <scope>NUCLEOTIDE SEQUENCE [LARGE SCALE GENOMIC DNA]</scope>
    <source>
        <strain evidence="13 14">CA1R205</strain>
    </source>
</reference>
<evidence type="ECO:0000256" key="5">
    <source>
        <dbReference type="ARBA" id="ARBA00023004"/>
    </source>
</evidence>
<evidence type="ECO:0000256" key="7">
    <source>
        <dbReference type="ARBA" id="ARBA00023015"/>
    </source>
</evidence>
<keyword evidence="11" id="KW-0963">Cytoplasm</keyword>
<keyword evidence="7 11" id="KW-0805">Transcription regulation</keyword>
<keyword evidence="9 11" id="KW-1015">Disulfide bond</keyword>
<proteinExistence type="inferred from homology"/>
<keyword evidence="3 11" id="KW-0004">4Fe-4S</keyword>
<dbReference type="PROSITE" id="PS51674">
    <property type="entry name" value="4FE4S_WBL"/>
    <property type="match status" value="1"/>
</dbReference>
<comment type="function">
    <text evidence="11">Acts as a transcriptional regulator. Probably redox-responsive. The apo- but not holo-form probably binds DNA.</text>
</comment>
<evidence type="ECO:0000256" key="6">
    <source>
        <dbReference type="ARBA" id="ARBA00023014"/>
    </source>
</evidence>
<keyword evidence="5 11" id="KW-0408">Iron</keyword>
<evidence type="ECO:0000256" key="3">
    <source>
        <dbReference type="ARBA" id="ARBA00022485"/>
    </source>
</evidence>
<comment type="cofactor">
    <cofactor evidence="11">
        <name>[4Fe-4S] cluster</name>
        <dbReference type="ChEBI" id="CHEBI:49883"/>
    </cofactor>
    <text evidence="11">Binds 1 [4Fe-4S] cluster per subunit. Following nitrosylation of the [4Fe-4S] cluster binds 1 [4Fe-8(NO)] cluster per subunit.</text>
</comment>
<protein>
    <recommendedName>
        <fullName evidence="11">Transcriptional regulator WhiB</fullName>
    </recommendedName>
</protein>
<feature type="binding site" evidence="11">
    <location>
        <position position="33"/>
    </location>
    <ligand>
        <name>[4Fe-4S] cluster</name>
        <dbReference type="ChEBI" id="CHEBI:49883"/>
    </ligand>
</feature>
<comment type="subcellular location">
    <subcellularLocation>
        <location evidence="1 11">Cytoplasm</location>
    </subcellularLocation>
</comment>
<evidence type="ECO:0000256" key="1">
    <source>
        <dbReference type="ARBA" id="ARBA00004496"/>
    </source>
</evidence>
<keyword evidence="10 11" id="KW-0804">Transcription</keyword>
<dbReference type="PANTHER" id="PTHR38839">
    <property type="entry name" value="TRANSCRIPTIONAL REGULATOR WHID-RELATED"/>
    <property type="match status" value="1"/>
</dbReference>
<feature type="binding site" evidence="11">
    <location>
        <position position="36"/>
    </location>
    <ligand>
        <name>[4Fe-4S] cluster</name>
        <dbReference type="ChEBI" id="CHEBI:49883"/>
    </ligand>
</feature>
<dbReference type="EMBL" id="JAERRF010000017">
    <property type="protein sequence ID" value="MBL1100107.1"/>
    <property type="molecule type" value="Genomic_DNA"/>
</dbReference>
<evidence type="ECO:0000313" key="13">
    <source>
        <dbReference type="EMBL" id="MBL1100107.1"/>
    </source>
</evidence>
<evidence type="ECO:0000256" key="11">
    <source>
        <dbReference type="HAMAP-Rule" id="MF_01479"/>
    </source>
</evidence>
<evidence type="ECO:0000256" key="10">
    <source>
        <dbReference type="ARBA" id="ARBA00023163"/>
    </source>
</evidence>
<keyword evidence="6 11" id="KW-0411">Iron-sulfur</keyword>
<evidence type="ECO:0000256" key="4">
    <source>
        <dbReference type="ARBA" id="ARBA00022723"/>
    </source>
</evidence>
<name>A0ABS1NJ10_9ACTN</name>
<comment type="similarity">
    <text evidence="2 11">Belongs to the WhiB family.</text>
</comment>
<dbReference type="InterPro" id="IPR034768">
    <property type="entry name" value="4FE4S_WBL"/>
</dbReference>
<feature type="binding site" evidence="11">
    <location>
        <position position="5"/>
    </location>
    <ligand>
        <name>[4Fe-4S] cluster</name>
        <dbReference type="ChEBI" id="CHEBI:49883"/>
    </ligand>
</feature>
<gene>
    <name evidence="11" type="primary">whiB</name>
    <name evidence="13" type="ORF">JK363_26225</name>
</gene>
<evidence type="ECO:0000256" key="9">
    <source>
        <dbReference type="ARBA" id="ARBA00023157"/>
    </source>
</evidence>
<evidence type="ECO:0000256" key="2">
    <source>
        <dbReference type="ARBA" id="ARBA00006597"/>
    </source>
</evidence>
<dbReference type="Pfam" id="PF02467">
    <property type="entry name" value="Whib"/>
    <property type="match status" value="1"/>
</dbReference>
<comment type="caution">
    <text evidence="13">The sequence shown here is derived from an EMBL/GenBank/DDBJ whole genome shotgun (WGS) entry which is preliminary data.</text>
</comment>
<keyword evidence="14" id="KW-1185">Reference proteome</keyword>
<dbReference type="HAMAP" id="MF_01479">
    <property type="entry name" value="WhiB"/>
    <property type="match status" value="1"/>
</dbReference>
<keyword evidence="8 11" id="KW-0238">DNA-binding</keyword>
<evidence type="ECO:0000259" key="12">
    <source>
        <dbReference type="PROSITE" id="PS51674"/>
    </source>
</evidence>
<organism evidence="13 14">
    <name type="scientific">Streptomyces coffeae</name>
    <dbReference type="NCBI Taxonomy" id="621382"/>
    <lineage>
        <taxon>Bacteria</taxon>
        <taxon>Bacillati</taxon>
        <taxon>Actinomycetota</taxon>
        <taxon>Actinomycetes</taxon>
        <taxon>Kitasatosporales</taxon>
        <taxon>Streptomycetaceae</taxon>
        <taxon>Streptomyces</taxon>
    </lineage>
</organism>
<dbReference type="InterPro" id="IPR003482">
    <property type="entry name" value="Whib"/>
</dbReference>
<keyword evidence="4 11" id="KW-0479">Metal-binding</keyword>
<evidence type="ECO:0000313" key="14">
    <source>
        <dbReference type="Proteomes" id="UP000634229"/>
    </source>
</evidence>
<feature type="binding site" evidence="11">
    <location>
        <position position="42"/>
    </location>
    <ligand>
        <name>[4Fe-4S] cluster</name>
        <dbReference type="ChEBI" id="CHEBI:49883"/>
    </ligand>
</feature>
<comment type="PTM">
    <text evidence="11">The Fe-S cluster can be nitrosylated by nitric oxide (NO).</text>
</comment>
<comment type="PTM">
    <text evidence="11">Upon Fe-S cluster removal intramolecular disulfide bonds are formed.</text>
</comment>
<dbReference type="PANTHER" id="PTHR38839:SF6">
    <property type="entry name" value="TRANSCRIPTIONAL REGULATOR WHIB1"/>
    <property type="match status" value="1"/>
</dbReference>
<sequence>MHGACAGEDPELFFPVGNNAAAREQADEAKAVCYRCPVMEICGQWALEHRIESGVWGALTEDDRRAILRRRGRGTGRGRKARAL</sequence>
<feature type="domain" description="4Fe-4S Wbl-type" evidence="12">
    <location>
        <begin position="4"/>
        <end position="66"/>
    </location>
</feature>
<evidence type="ECO:0000256" key="8">
    <source>
        <dbReference type="ARBA" id="ARBA00023125"/>
    </source>
</evidence>